<feature type="compositionally biased region" description="Basic and acidic residues" evidence="1">
    <location>
        <begin position="151"/>
        <end position="160"/>
    </location>
</feature>
<feature type="compositionally biased region" description="Polar residues" evidence="1">
    <location>
        <begin position="25"/>
        <end position="50"/>
    </location>
</feature>
<dbReference type="EMBL" id="MLAK01000123">
    <property type="protein sequence ID" value="OHT16262.1"/>
    <property type="molecule type" value="Genomic_DNA"/>
</dbReference>
<dbReference type="RefSeq" id="XP_068369398.1">
    <property type="nucleotide sequence ID" value="XM_068497134.1"/>
</dbReference>
<feature type="compositionally biased region" description="Low complexity" evidence="1">
    <location>
        <begin position="215"/>
        <end position="224"/>
    </location>
</feature>
<dbReference type="Proteomes" id="UP000179807">
    <property type="component" value="Unassembled WGS sequence"/>
</dbReference>
<feature type="compositionally biased region" description="Low complexity" evidence="1">
    <location>
        <begin position="137"/>
        <end position="149"/>
    </location>
</feature>
<reference evidence="2" key="1">
    <citation type="submission" date="2016-10" db="EMBL/GenBank/DDBJ databases">
        <authorList>
            <person name="Benchimol M."/>
            <person name="Almeida L.G."/>
            <person name="Vasconcelos A.T."/>
            <person name="Perreira-Neves A."/>
            <person name="Rosa I.A."/>
            <person name="Tasca T."/>
            <person name="Bogo M.R."/>
            <person name="de Souza W."/>
        </authorList>
    </citation>
    <scope>NUCLEOTIDE SEQUENCE [LARGE SCALE GENOMIC DNA]</scope>
    <source>
        <strain evidence="2">K</strain>
    </source>
</reference>
<feature type="region of interest" description="Disordered" evidence="1">
    <location>
        <begin position="1"/>
        <end position="281"/>
    </location>
</feature>
<evidence type="ECO:0000313" key="3">
    <source>
        <dbReference type="Proteomes" id="UP000179807"/>
    </source>
</evidence>
<organism evidence="2 3">
    <name type="scientific">Tritrichomonas foetus</name>
    <dbReference type="NCBI Taxonomy" id="1144522"/>
    <lineage>
        <taxon>Eukaryota</taxon>
        <taxon>Metamonada</taxon>
        <taxon>Parabasalia</taxon>
        <taxon>Tritrichomonadida</taxon>
        <taxon>Tritrichomonadidae</taxon>
        <taxon>Tritrichomonas</taxon>
    </lineage>
</organism>
<protein>
    <submittedName>
        <fullName evidence="2">Uncharacterized protein</fullName>
    </submittedName>
</protein>
<feature type="compositionally biased region" description="Acidic residues" evidence="1">
    <location>
        <begin position="99"/>
        <end position="111"/>
    </location>
</feature>
<evidence type="ECO:0000313" key="2">
    <source>
        <dbReference type="EMBL" id="OHT16262.1"/>
    </source>
</evidence>
<name>A0A1J4L2T5_9EUKA</name>
<dbReference type="OrthoDB" id="10688362at2759"/>
<feature type="compositionally biased region" description="Polar residues" evidence="1">
    <location>
        <begin position="237"/>
        <end position="262"/>
    </location>
</feature>
<dbReference type="VEuPathDB" id="TrichDB:TRFO_13266"/>
<keyword evidence="3" id="KW-1185">Reference proteome</keyword>
<feature type="compositionally biased region" description="Polar residues" evidence="1">
    <location>
        <begin position="192"/>
        <end position="214"/>
    </location>
</feature>
<proteinExistence type="predicted"/>
<feature type="compositionally biased region" description="Polar residues" evidence="1">
    <location>
        <begin position="1"/>
        <end position="13"/>
    </location>
</feature>
<comment type="caution">
    <text evidence="2">The sequence shown here is derived from an EMBL/GenBank/DDBJ whole genome shotgun (WGS) entry which is preliminary data.</text>
</comment>
<feature type="compositionally biased region" description="Polar residues" evidence="1">
    <location>
        <begin position="121"/>
        <end position="136"/>
    </location>
</feature>
<feature type="compositionally biased region" description="Polar residues" evidence="1">
    <location>
        <begin position="161"/>
        <end position="172"/>
    </location>
</feature>
<feature type="compositionally biased region" description="Low complexity" evidence="1">
    <location>
        <begin position="51"/>
        <end position="84"/>
    </location>
</feature>
<dbReference type="AlphaFoldDB" id="A0A1J4L2T5"/>
<dbReference type="GeneID" id="94831838"/>
<sequence length="736" mass="81937">MENSQVPTLSISIKKTKVFGKAPPSDQSVGSTQNTTTPSKNSSVAKLSAQSTPKSAKKATPAKSPAKSPTLLVCTTKNSTNTPKKSPRVAPPPIHEDQFLDEDSYDDEEDEQYYRQDDQQNSQNFPNSQKLSIKMNSSASKQSSAFSSAVDNDHIEKDQQSVHSTKSPSVHSRTYEKSPSVHSRTYEKAPSVRSQNGDKISLNGNISITLNSNEKAPSVASSKKSAQKPKQPPQVSNTPNKSPKMQISMNSKNSKSPTNYNSDNEDHSYDYSPENSPKRISPVKYNSKEAVAEEILPIVNEMIGEENPLNSDKVKIAADQMVEWQKRVVKLAAPIEESHKQLWFSNVVDLLEQQNMAVNKEKITYYDQITLNARELIQKHRFSYPGGTNHRFKIAVTGPNVSGKTTFVSVLAQQLLLELAAAGDWKSTFIFPIDVSSIAHLCQDLSGLFQAMAQLSFQALAAQKPLLTPYAEQLTQTFESIVTTGSPLLPKNFVLDEDFRILIPQIQQLIDICLQCYRDPSSMTAFVVNTFMLPYFLSLIFGFKHCIIIADHFDLADVTKAASPPFEDTNDNVFMAEIFKFLFNQSSFIIGAKFNAAFMEVLTSIEAQNTTFSQGIEFVSTLGIVDPHPDEYTYNLTFENDEEKPVSLNSSFLGGCALLLNRWNQLSVLAKRIDDAHEQGEESEIDEEEERLNLINHIQSLLKSILLNADGSPYNLSIKSVTTVRAKNDEEEEEQK</sequence>
<gene>
    <name evidence="2" type="ORF">TRFO_13266</name>
</gene>
<accession>A0A1J4L2T5</accession>
<evidence type="ECO:0000256" key="1">
    <source>
        <dbReference type="SAM" id="MobiDB-lite"/>
    </source>
</evidence>